<protein>
    <recommendedName>
        <fullName evidence="4">Secreted protein</fullName>
    </recommendedName>
</protein>
<evidence type="ECO:0000313" key="2">
    <source>
        <dbReference type="EMBL" id="GGO89851.1"/>
    </source>
</evidence>
<dbReference type="RefSeq" id="WP_188783897.1">
    <property type="nucleotide sequence ID" value="NZ_BMNI01000004.1"/>
</dbReference>
<organism evidence="2 3">
    <name type="scientific">Nocardioides phosphati</name>
    <dbReference type="NCBI Taxonomy" id="1867775"/>
    <lineage>
        <taxon>Bacteria</taxon>
        <taxon>Bacillati</taxon>
        <taxon>Actinomycetota</taxon>
        <taxon>Actinomycetes</taxon>
        <taxon>Propionibacteriales</taxon>
        <taxon>Nocardioidaceae</taxon>
        <taxon>Nocardioides</taxon>
    </lineage>
</organism>
<proteinExistence type="predicted"/>
<keyword evidence="3" id="KW-1185">Reference proteome</keyword>
<feature type="signal peptide" evidence="1">
    <location>
        <begin position="1"/>
        <end position="29"/>
    </location>
</feature>
<evidence type="ECO:0000256" key="1">
    <source>
        <dbReference type="SAM" id="SignalP"/>
    </source>
</evidence>
<dbReference type="EMBL" id="BMNI01000004">
    <property type="protein sequence ID" value="GGO89851.1"/>
    <property type="molecule type" value="Genomic_DNA"/>
</dbReference>
<gene>
    <name evidence="2" type="ORF">GCM10011584_20290</name>
</gene>
<evidence type="ECO:0000313" key="3">
    <source>
        <dbReference type="Proteomes" id="UP000655410"/>
    </source>
</evidence>
<name>A0ABQ2N9T8_9ACTN</name>
<feature type="chain" id="PRO_5045472841" description="Secreted protein" evidence="1">
    <location>
        <begin position="30"/>
        <end position="107"/>
    </location>
</feature>
<dbReference type="Proteomes" id="UP000655410">
    <property type="component" value="Unassembled WGS sequence"/>
</dbReference>
<comment type="caution">
    <text evidence="2">The sequence shown here is derived from an EMBL/GenBank/DDBJ whole genome shotgun (WGS) entry which is preliminary data.</text>
</comment>
<reference evidence="3" key="1">
    <citation type="journal article" date="2019" name="Int. J. Syst. Evol. Microbiol.">
        <title>The Global Catalogue of Microorganisms (GCM) 10K type strain sequencing project: providing services to taxonomists for standard genome sequencing and annotation.</title>
        <authorList>
            <consortium name="The Broad Institute Genomics Platform"/>
            <consortium name="The Broad Institute Genome Sequencing Center for Infectious Disease"/>
            <person name="Wu L."/>
            <person name="Ma J."/>
        </authorList>
    </citation>
    <scope>NUCLEOTIDE SEQUENCE [LARGE SCALE GENOMIC DNA]</scope>
    <source>
        <strain evidence="3">CGMCC 4.7371</strain>
    </source>
</reference>
<evidence type="ECO:0008006" key="4">
    <source>
        <dbReference type="Google" id="ProtNLM"/>
    </source>
</evidence>
<sequence length="107" mass="10989">MHVPFIRPLAGGFVAAIALTVLGATSAQAGEITGTGDSLKLPDGSLHGASICAFSGLNDAYSGDPSVPDEDGFTRTQNWGQISKDGKEFLTSVGFNPGKSCKPGFEE</sequence>
<accession>A0ABQ2N9T8</accession>
<keyword evidence="1" id="KW-0732">Signal</keyword>